<evidence type="ECO:0000313" key="2">
    <source>
        <dbReference type="Proteomes" id="UP001246473"/>
    </source>
</evidence>
<dbReference type="RefSeq" id="WP_158380657.1">
    <property type="nucleotide sequence ID" value="NZ_CP010025.1"/>
</dbReference>
<sequence>MAHLIDSMALDARSIRALFKIVGTQIVFMTLADGLNFGKSAPGFL</sequence>
<evidence type="ECO:0000313" key="1">
    <source>
        <dbReference type="EMBL" id="MDT8843307.1"/>
    </source>
</evidence>
<dbReference type="GeneID" id="66521154"/>
<dbReference type="AlphaFoldDB" id="A0AAP5QJD3"/>
<name>A0AAP5QJD3_9BURK</name>
<comment type="caution">
    <text evidence="1">The sequence shown here is derived from an EMBL/GenBank/DDBJ whole genome shotgun (WGS) entry which is preliminary data.</text>
</comment>
<organism evidence="1 2">
    <name type="scientific">Paraburkholderia fungorum</name>
    <dbReference type="NCBI Taxonomy" id="134537"/>
    <lineage>
        <taxon>Bacteria</taxon>
        <taxon>Pseudomonadati</taxon>
        <taxon>Pseudomonadota</taxon>
        <taxon>Betaproteobacteria</taxon>
        <taxon>Burkholderiales</taxon>
        <taxon>Burkholderiaceae</taxon>
        <taxon>Paraburkholderia</taxon>
    </lineage>
</organism>
<reference evidence="1" key="1">
    <citation type="submission" date="2022-08" db="EMBL/GenBank/DDBJ databases">
        <authorList>
            <person name="Kim S.-J."/>
        </authorList>
    </citation>
    <scope>NUCLEOTIDE SEQUENCE</scope>
    <source>
        <strain evidence="1">KJ</strain>
    </source>
</reference>
<dbReference type="EMBL" id="JANSLM010000023">
    <property type="protein sequence ID" value="MDT8843307.1"/>
    <property type="molecule type" value="Genomic_DNA"/>
</dbReference>
<dbReference type="Proteomes" id="UP001246473">
    <property type="component" value="Unassembled WGS sequence"/>
</dbReference>
<proteinExistence type="predicted"/>
<protein>
    <submittedName>
        <fullName evidence="1">Uncharacterized protein</fullName>
    </submittedName>
</protein>
<gene>
    <name evidence="1" type="ORF">ParKJ_38420</name>
</gene>
<accession>A0AAP5QJD3</accession>